<feature type="region of interest" description="Disordered" evidence="1">
    <location>
        <begin position="447"/>
        <end position="467"/>
    </location>
</feature>
<feature type="compositionally biased region" description="Polar residues" evidence="1">
    <location>
        <begin position="352"/>
        <end position="364"/>
    </location>
</feature>
<sequence length="467" mass="51858">MSQSLHTPQSPAVTYSRRYGRSYQGLDTVDANLCYRKVGKVNADCRLRVSKSQWGQLGEQNTSAGVVYMDLTFDQSPLCVLRSASVTISLEEITSSRRAPTDGHRFSRRRRQSEIHLPDPLDLRMTDYYGPKSLSGEPSRVTVKKALNLTPEVNVLGSGGGGLGMNKEKQTSYESRWSFTGLLLPTPPRSAYRTLKWEFHESDPDHQALRRKIFHTAFAFHHDNQSFHMKVEIQGKLHRHRDRLKNRVRQMRFPDPFKQGQGVSEILVHPSSKKQSRPCRLDALAQGLPYAMEQENALQTSAQLPSALPVSFQDMSAGHGLGKATRPQPQYLSSASTSIPKGDESGTPPPGTNSVNRSSRATVHSRSSVFESSQASSGSVSEHSDVPSTAKETVDILSQFPLFLVIVRMFGSLLIFIVGKHQSEQKQVQVSKDHDLTGGRSTLLLLPSSEQDTGDDADQTHHVVRTD</sequence>
<dbReference type="VEuPathDB" id="FungiDB:BO82DRAFT_353663"/>
<dbReference type="EMBL" id="KZ821695">
    <property type="protein sequence ID" value="PYH82397.1"/>
    <property type="molecule type" value="Genomic_DNA"/>
</dbReference>
<keyword evidence="3" id="KW-1185">Reference proteome</keyword>
<dbReference type="AlphaFoldDB" id="A0A319CGF3"/>
<evidence type="ECO:0000313" key="3">
    <source>
        <dbReference type="Proteomes" id="UP000248340"/>
    </source>
</evidence>
<evidence type="ECO:0000256" key="1">
    <source>
        <dbReference type="SAM" id="MobiDB-lite"/>
    </source>
</evidence>
<evidence type="ECO:0000313" key="2">
    <source>
        <dbReference type="EMBL" id="PYH82397.1"/>
    </source>
</evidence>
<proteinExistence type="predicted"/>
<feature type="compositionally biased region" description="Low complexity" evidence="1">
    <location>
        <begin position="365"/>
        <end position="381"/>
    </location>
</feature>
<dbReference type="GeneID" id="37137759"/>
<feature type="compositionally biased region" description="Basic and acidic residues" evidence="1">
    <location>
        <begin position="458"/>
        <end position="467"/>
    </location>
</feature>
<feature type="region of interest" description="Disordered" evidence="1">
    <location>
        <begin position="318"/>
        <end position="387"/>
    </location>
</feature>
<accession>A0A319CGF3</accession>
<dbReference type="OrthoDB" id="3922785at2759"/>
<dbReference type="RefSeq" id="XP_025492597.1">
    <property type="nucleotide sequence ID" value="XM_025635018.1"/>
</dbReference>
<gene>
    <name evidence="2" type="ORF">BO82DRAFT_353663</name>
</gene>
<name>A0A319CGF3_9EURO</name>
<organism evidence="2 3">
    <name type="scientific">Aspergillus uvarum CBS 121591</name>
    <dbReference type="NCBI Taxonomy" id="1448315"/>
    <lineage>
        <taxon>Eukaryota</taxon>
        <taxon>Fungi</taxon>
        <taxon>Dikarya</taxon>
        <taxon>Ascomycota</taxon>
        <taxon>Pezizomycotina</taxon>
        <taxon>Eurotiomycetes</taxon>
        <taxon>Eurotiomycetidae</taxon>
        <taxon>Eurotiales</taxon>
        <taxon>Aspergillaceae</taxon>
        <taxon>Aspergillus</taxon>
        <taxon>Aspergillus subgen. Circumdati</taxon>
    </lineage>
</organism>
<reference evidence="2 3" key="1">
    <citation type="submission" date="2016-12" db="EMBL/GenBank/DDBJ databases">
        <title>The genomes of Aspergillus section Nigri reveals drivers in fungal speciation.</title>
        <authorList>
            <consortium name="DOE Joint Genome Institute"/>
            <person name="Vesth T.C."/>
            <person name="Nybo J."/>
            <person name="Theobald S."/>
            <person name="Brandl J."/>
            <person name="Frisvad J.C."/>
            <person name="Nielsen K.F."/>
            <person name="Lyhne E.K."/>
            <person name="Kogle M.E."/>
            <person name="Kuo A."/>
            <person name="Riley R."/>
            <person name="Clum A."/>
            <person name="Nolan M."/>
            <person name="Lipzen A."/>
            <person name="Salamov A."/>
            <person name="Henrissat B."/>
            <person name="Wiebenga A."/>
            <person name="De Vries R.P."/>
            <person name="Grigoriev I.V."/>
            <person name="Mortensen U.H."/>
            <person name="Andersen M.R."/>
            <person name="Baker S.E."/>
        </authorList>
    </citation>
    <scope>NUCLEOTIDE SEQUENCE [LARGE SCALE GENOMIC DNA]</scope>
    <source>
        <strain evidence="2 3">CBS 121591</strain>
    </source>
</reference>
<protein>
    <submittedName>
        <fullName evidence="2">Uncharacterized protein</fullName>
    </submittedName>
</protein>
<feature type="compositionally biased region" description="Polar residues" evidence="1">
    <location>
        <begin position="327"/>
        <end position="339"/>
    </location>
</feature>
<dbReference type="Proteomes" id="UP000248340">
    <property type="component" value="Unassembled WGS sequence"/>
</dbReference>